<name>A0A160U0G7_9ZZZZ</name>
<gene>
    <name evidence="2" type="ORF">MGWOODY_Hyp1383</name>
</gene>
<evidence type="ECO:0000313" key="2">
    <source>
        <dbReference type="EMBL" id="CUS56921.1"/>
    </source>
</evidence>
<dbReference type="AlphaFoldDB" id="A0A160U0G7"/>
<organism evidence="2">
    <name type="scientific">hydrothermal vent metagenome</name>
    <dbReference type="NCBI Taxonomy" id="652676"/>
    <lineage>
        <taxon>unclassified sequences</taxon>
        <taxon>metagenomes</taxon>
        <taxon>ecological metagenomes</taxon>
    </lineage>
</organism>
<proteinExistence type="predicted"/>
<dbReference type="EMBL" id="CZQD01000034">
    <property type="protein sequence ID" value="CUS56921.1"/>
    <property type="molecule type" value="Genomic_DNA"/>
</dbReference>
<evidence type="ECO:0000256" key="1">
    <source>
        <dbReference type="SAM" id="MobiDB-lite"/>
    </source>
</evidence>
<sequence>MLARIAHDNSLRAQNPVWSTLGRADGRSQLTGWCTPATS</sequence>
<accession>A0A160U0G7</accession>
<feature type="compositionally biased region" description="Polar residues" evidence="1">
    <location>
        <begin position="28"/>
        <end position="39"/>
    </location>
</feature>
<protein>
    <submittedName>
        <fullName evidence="2">Uncharacterized protein</fullName>
    </submittedName>
</protein>
<feature type="region of interest" description="Disordered" evidence="1">
    <location>
        <begin position="16"/>
        <end position="39"/>
    </location>
</feature>
<reference evidence="2" key="1">
    <citation type="submission" date="2015-10" db="EMBL/GenBank/DDBJ databases">
        <authorList>
            <person name="Gilbert D.G."/>
        </authorList>
    </citation>
    <scope>NUCLEOTIDE SEQUENCE</scope>
</reference>